<feature type="compositionally biased region" description="Low complexity" evidence="10">
    <location>
        <begin position="344"/>
        <end position="360"/>
    </location>
</feature>
<feature type="compositionally biased region" description="Polar residues" evidence="10">
    <location>
        <begin position="1196"/>
        <end position="1208"/>
    </location>
</feature>
<feature type="compositionally biased region" description="Polar residues" evidence="10">
    <location>
        <begin position="487"/>
        <end position="497"/>
    </location>
</feature>
<dbReference type="CDD" id="cd18793">
    <property type="entry name" value="SF2_C_SNF"/>
    <property type="match status" value="1"/>
</dbReference>
<feature type="region of interest" description="Disordered" evidence="10">
    <location>
        <begin position="87"/>
        <end position="206"/>
    </location>
</feature>
<feature type="region of interest" description="Disordered" evidence="10">
    <location>
        <begin position="1394"/>
        <end position="1484"/>
    </location>
</feature>
<name>A0ABD1DL05_CULPP</name>
<feature type="compositionally biased region" description="Low complexity" evidence="10">
    <location>
        <begin position="1135"/>
        <end position="1179"/>
    </location>
</feature>
<dbReference type="PROSITE" id="PS51192">
    <property type="entry name" value="HELICASE_ATP_BIND_1"/>
    <property type="match status" value="1"/>
</dbReference>
<dbReference type="PANTHER" id="PTHR45797:SF1">
    <property type="entry name" value="HELICASE ARIP4"/>
    <property type="match status" value="1"/>
</dbReference>
<evidence type="ECO:0008006" key="15">
    <source>
        <dbReference type="Google" id="ProtNLM"/>
    </source>
</evidence>
<evidence type="ECO:0000256" key="9">
    <source>
        <dbReference type="SAM" id="Coils"/>
    </source>
</evidence>
<dbReference type="SMART" id="SM00490">
    <property type="entry name" value="HELICc"/>
    <property type="match status" value="1"/>
</dbReference>
<feature type="compositionally biased region" description="Pro residues" evidence="10">
    <location>
        <begin position="1045"/>
        <end position="1058"/>
    </location>
</feature>
<dbReference type="GO" id="GO:0003677">
    <property type="term" value="F:DNA binding"/>
    <property type="evidence" value="ECO:0007669"/>
    <property type="project" value="UniProtKB-KW"/>
</dbReference>
<feature type="compositionally biased region" description="Basic and acidic residues" evidence="10">
    <location>
        <begin position="2064"/>
        <end position="2081"/>
    </location>
</feature>
<keyword evidence="5" id="KW-0347">Helicase</keyword>
<feature type="compositionally biased region" description="Polar residues" evidence="10">
    <location>
        <begin position="2299"/>
        <end position="2336"/>
    </location>
</feature>
<protein>
    <recommendedName>
        <fullName evidence="15">Steroid receptor-interacting snf2 domain protein</fullName>
    </recommendedName>
</protein>
<feature type="region of interest" description="Disordered" evidence="10">
    <location>
        <begin position="2533"/>
        <end position="2567"/>
    </location>
</feature>
<keyword evidence="4" id="KW-0378">Hydrolase</keyword>
<feature type="region of interest" description="Disordered" evidence="10">
    <location>
        <begin position="1042"/>
        <end position="1322"/>
    </location>
</feature>
<feature type="compositionally biased region" description="Polar residues" evidence="10">
    <location>
        <begin position="2433"/>
        <end position="2442"/>
    </location>
</feature>
<feature type="compositionally biased region" description="Low complexity" evidence="10">
    <location>
        <begin position="2635"/>
        <end position="2650"/>
    </location>
</feature>
<gene>
    <name evidence="13" type="ORF">pipiens_007576</name>
</gene>
<feature type="region of interest" description="Disordered" evidence="10">
    <location>
        <begin position="537"/>
        <end position="625"/>
    </location>
</feature>
<feature type="compositionally biased region" description="Low complexity" evidence="10">
    <location>
        <begin position="1253"/>
        <end position="1294"/>
    </location>
</feature>
<evidence type="ECO:0000256" key="5">
    <source>
        <dbReference type="ARBA" id="ARBA00022806"/>
    </source>
</evidence>
<comment type="caution">
    <text evidence="13">The sequence shown here is derived from an EMBL/GenBank/DDBJ whole genome shotgun (WGS) entry which is preliminary data.</text>
</comment>
<feature type="compositionally biased region" description="Polar residues" evidence="10">
    <location>
        <begin position="2035"/>
        <end position="2044"/>
    </location>
</feature>
<feature type="compositionally biased region" description="Polar residues" evidence="10">
    <location>
        <begin position="614"/>
        <end position="624"/>
    </location>
</feature>
<feature type="compositionally biased region" description="Low complexity" evidence="10">
    <location>
        <begin position="2177"/>
        <end position="2196"/>
    </location>
</feature>
<evidence type="ECO:0000256" key="4">
    <source>
        <dbReference type="ARBA" id="ARBA00022801"/>
    </source>
</evidence>
<keyword evidence="14" id="KW-1185">Reference proteome</keyword>
<feature type="compositionally biased region" description="Basic and acidic residues" evidence="10">
    <location>
        <begin position="809"/>
        <end position="824"/>
    </location>
</feature>
<feature type="compositionally biased region" description="Low complexity" evidence="10">
    <location>
        <begin position="125"/>
        <end position="149"/>
    </location>
</feature>
<feature type="region of interest" description="Disordered" evidence="10">
    <location>
        <begin position="227"/>
        <end position="367"/>
    </location>
</feature>
<feature type="compositionally biased region" description="Acidic residues" evidence="10">
    <location>
        <begin position="590"/>
        <end position="613"/>
    </location>
</feature>
<dbReference type="PROSITE" id="PS51194">
    <property type="entry name" value="HELICASE_CTER"/>
    <property type="match status" value="1"/>
</dbReference>
<feature type="compositionally biased region" description="Low complexity" evidence="10">
    <location>
        <begin position="2402"/>
        <end position="2414"/>
    </location>
</feature>
<feature type="compositionally biased region" description="Low complexity" evidence="10">
    <location>
        <begin position="2533"/>
        <end position="2545"/>
    </location>
</feature>
<feature type="compositionally biased region" description="Pro residues" evidence="10">
    <location>
        <begin position="306"/>
        <end position="321"/>
    </location>
</feature>
<dbReference type="InterPro" id="IPR001650">
    <property type="entry name" value="Helicase_C-like"/>
</dbReference>
<dbReference type="InterPro" id="IPR014001">
    <property type="entry name" value="Helicase_ATP-bd"/>
</dbReference>
<dbReference type="CDD" id="cd18069">
    <property type="entry name" value="DEXHc_ARIP4"/>
    <property type="match status" value="1"/>
</dbReference>
<dbReference type="GO" id="GO:0004386">
    <property type="term" value="F:helicase activity"/>
    <property type="evidence" value="ECO:0007669"/>
    <property type="project" value="UniProtKB-KW"/>
</dbReference>
<feature type="compositionally biased region" description="Polar residues" evidence="10">
    <location>
        <begin position="2101"/>
        <end position="2113"/>
    </location>
</feature>
<feature type="compositionally biased region" description="Low complexity" evidence="10">
    <location>
        <begin position="2367"/>
        <end position="2394"/>
    </location>
</feature>
<feature type="compositionally biased region" description="Low complexity" evidence="10">
    <location>
        <begin position="2233"/>
        <end position="2254"/>
    </location>
</feature>
<proteinExistence type="inferred from homology"/>
<evidence type="ECO:0000256" key="1">
    <source>
        <dbReference type="ARBA" id="ARBA00004123"/>
    </source>
</evidence>
<feature type="compositionally biased region" description="Polar residues" evidence="10">
    <location>
        <begin position="2126"/>
        <end position="2141"/>
    </location>
</feature>
<keyword evidence="9" id="KW-0175">Coiled coil</keyword>
<comment type="similarity">
    <text evidence="2">Belongs to the SNF2/RAD54 helicase family.</text>
</comment>
<evidence type="ECO:0000259" key="12">
    <source>
        <dbReference type="PROSITE" id="PS51194"/>
    </source>
</evidence>
<dbReference type="GO" id="GO:0005524">
    <property type="term" value="F:ATP binding"/>
    <property type="evidence" value="ECO:0007669"/>
    <property type="project" value="UniProtKB-KW"/>
</dbReference>
<dbReference type="InterPro" id="IPR000330">
    <property type="entry name" value="SNF2_N"/>
</dbReference>
<reference evidence="13 14" key="1">
    <citation type="submission" date="2024-05" db="EMBL/GenBank/DDBJ databases">
        <title>Culex pipiens pipiens assembly and annotation.</title>
        <authorList>
            <person name="Alout H."/>
            <person name="Durand T."/>
        </authorList>
    </citation>
    <scope>NUCLEOTIDE SEQUENCE [LARGE SCALE GENOMIC DNA]</scope>
    <source>
        <strain evidence="13">HA-2024</strain>
        <tissue evidence="13">Whole body</tissue>
    </source>
</reference>
<accession>A0ABD1DL05</accession>
<comment type="subcellular location">
    <subcellularLocation>
        <location evidence="1">Nucleus</location>
    </subcellularLocation>
</comment>
<evidence type="ECO:0000256" key="8">
    <source>
        <dbReference type="ARBA" id="ARBA00023242"/>
    </source>
</evidence>
<feature type="compositionally biased region" description="Low complexity" evidence="10">
    <location>
        <begin position="1103"/>
        <end position="1114"/>
    </location>
</feature>
<feature type="compositionally biased region" description="Pro residues" evidence="10">
    <location>
        <begin position="2147"/>
        <end position="2162"/>
    </location>
</feature>
<dbReference type="Gene3D" id="3.40.50.10810">
    <property type="entry name" value="Tandem AAA-ATPase domain"/>
    <property type="match status" value="1"/>
</dbReference>
<feature type="region of interest" description="Disordered" evidence="10">
    <location>
        <begin position="1"/>
        <end position="42"/>
    </location>
</feature>
<organism evidence="13 14">
    <name type="scientific">Culex pipiens pipiens</name>
    <name type="common">Northern house mosquito</name>
    <dbReference type="NCBI Taxonomy" id="38569"/>
    <lineage>
        <taxon>Eukaryota</taxon>
        <taxon>Metazoa</taxon>
        <taxon>Ecdysozoa</taxon>
        <taxon>Arthropoda</taxon>
        <taxon>Hexapoda</taxon>
        <taxon>Insecta</taxon>
        <taxon>Pterygota</taxon>
        <taxon>Neoptera</taxon>
        <taxon>Endopterygota</taxon>
        <taxon>Diptera</taxon>
        <taxon>Nematocera</taxon>
        <taxon>Culicoidea</taxon>
        <taxon>Culicidae</taxon>
        <taxon>Culicinae</taxon>
        <taxon>Culicini</taxon>
        <taxon>Culex</taxon>
        <taxon>Culex</taxon>
    </lineage>
</organism>
<dbReference type="PANTHER" id="PTHR45797">
    <property type="entry name" value="RAD54-LIKE"/>
    <property type="match status" value="1"/>
</dbReference>
<feature type="compositionally biased region" description="Acidic residues" evidence="10">
    <location>
        <begin position="554"/>
        <end position="573"/>
    </location>
</feature>
<feature type="compositionally biased region" description="Low complexity" evidence="10">
    <location>
        <begin position="2262"/>
        <end position="2282"/>
    </location>
</feature>
<evidence type="ECO:0000256" key="3">
    <source>
        <dbReference type="ARBA" id="ARBA00022741"/>
    </source>
</evidence>
<feature type="compositionally biased region" description="Pro residues" evidence="10">
    <location>
        <begin position="25"/>
        <end position="38"/>
    </location>
</feature>
<feature type="compositionally biased region" description="Gly residues" evidence="10">
    <location>
        <begin position="2448"/>
        <end position="2457"/>
    </location>
</feature>
<dbReference type="InterPro" id="IPR044574">
    <property type="entry name" value="ARIP4-like"/>
</dbReference>
<feature type="region of interest" description="Disordered" evidence="10">
    <location>
        <begin position="2635"/>
        <end position="2677"/>
    </location>
</feature>
<evidence type="ECO:0000256" key="10">
    <source>
        <dbReference type="SAM" id="MobiDB-lite"/>
    </source>
</evidence>
<dbReference type="Pfam" id="PF00176">
    <property type="entry name" value="SNF2-rel_dom"/>
    <property type="match status" value="1"/>
</dbReference>
<feature type="region of interest" description="Disordered" evidence="10">
    <location>
        <begin position="1911"/>
        <end position="1959"/>
    </location>
</feature>
<keyword evidence="8" id="KW-0539">Nucleus</keyword>
<dbReference type="GO" id="GO:0005634">
    <property type="term" value="C:nucleus"/>
    <property type="evidence" value="ECO:0007669"/>
    <property type="project" value="UniProtKB-SubCell"/>
</dbReference>
<evidence type="ECO:0000256" key="6">
    <source>
        <dbReference type="ARBA" id="ARBA00022840"/>
    </source>
</evidence>
<dbReference type="SUPFAM" id="SSF52540">
    <property type="entry name" value="P-loop containing nucleoside triphosphate hydrolases"/>
    <property type="match status" value="2"/>
</dbReference>
<keyword evidence="3" id="KW-0547">Nucleotide-binding</keyword>
<feature type="region of interest" description="Disordered" evidence="10">
    <location>
        <begin position="800"/>
        <end position="824"/>
    </location>
</feature>
<dbReference type="Gene3D" id="1.20.120.850">
    <property type="entry name" value="SWI2/SNF2 ATPases, N-terminal domain"/>
    <property type="match status" value="1"/>
</dbReference>
<feature type="compositionally biased region" description="Polar residues" evidence="10">
    <location>
        <begin position="1911"/>
        <end position="1922"/>
    </location>
</feature>
<sequence length="2677" mass="292585">MDPGTNGNHPPPGMDPLKPDGSAGLPPPVGPGAMPPMHPSSQAAAGYQHYGYGAPPMMDHHAVAKDPYYGYINNPYSMHAPFHHHSAYQHPYPQTPYGGHSYHPHHHQGHHSLMPPAGPPPPSVAYPGYPGHSQSAAQSSLPPQPHQLAGPSSMGPGLQKSPEKPQQMFPDHQQPPMPPTAQIHDGKNMLIGPTIGGQDMIDGTMGIPPKRKIEILDNVLIKKSKQELEAEKRDSLPPPPVTEATAQPQPHPPPTSEASKSSFQISNLIDDKPKQEAQPQPEEQEPRPQREPTPEKTAPPIEEVQPEPPPKSTPPQEPPPSDDNSKVEETEETDPLALPPQPSSQPDVEPEAASTSASSSQQMDFDITEKLKEMGEISVKPVSKTDANASKAKELECTEEISLEITKKDAAMRKVSNLRKNIKEVMDDNQLDASTLAAQRQELERLARVQEQQRIIREVQRQLALERQTNKTEQKVMQFLQGHASILKTQQPGTSTPVKVGYVKNPFETRGRPPKARPIQSANLTPSVSIAPVKASGTTLASQIPSIPVRTFDDMDSDEDFDDEDEEDEDSEAEIISPPEKKEVVTIDSSSDDDCIVLSDDDEEPEDDSDDDPQNSGLHVNDTYNVPDDKGRVVINVGHAEGEEDIFLAPQIARIIKPHQIGGVRFLFDNIIESIERYDTSTGFGCILAHSMGLGKTLQLVCFSDIFLRHTSSKTVLIIMPINTLQNWLNEFNTWLPEDPESSPLKNHGEVRPRNFKIFILNDSHKTLKSRAKVVLEWAKNGGVLLIGYEMYRLLSQKKMTKKKKKKKGEPEVKEEEKESTEEQKNMFDEIHEALVKPGPDLVVCDEGHRIKNSHASISVALKQIKSKRRVVLTGYPLQNNLLEYWCMVDFVRPNYLGTKTEFSNMFERPIQNGQCIDSTPQDIKLMRYRAHVLHSLLLGFVQRRSHSVLQTSLPQKEEYVMLIRMSEFQRKLYTVFMNEVVRTKAVPNPLKAFAVCCKIWNHPDVLYNFLKQSERDLDLEIEEPEPAPAVKAAASTLPAIAAVPEPPPPQAVPAVPEPPKKEEKEKKKPGKKPAAPKPPKPLALKKDGTPRKPRTTKKQQEAMKVQQAQQQQAVGKDGKIVPAATVSPSTLNKDPAPAVVENPVPDPNVVKQEYPAYPQQQQQQGMYPGYQQQQQPQGQQGGYQTGQPGAPPYNQQPFNQGMMNQDPNGYNNYGNQYGTSDPYNSYGNNYYGRNDYNNYNQGYQGGYGGYDQGYQNNYGGSSNYYYPQQQQQQQQPQADQAAVTQQQANAQFADQPSLEDLKDPPIKTEDEESAEIKEEKPAAEIVDMDTKKVISEAADAVKQEVEVVKKEGGEEGVVKTEIKTEPGLEGVKVEKEGMEGSGEAPVASVKMEVKEEDVKKEEGVTEVKKELEEGEKEVKKEGEEVKKEEEGSEKEETSEKMKEETDESKLKEDLLKIEDECKGKDAKDGGKDKDGKGKDKDKDKDEIPYEWAFELMKGYIPDLLESSPKMEIFFYILNESIKLGDRMLVFSQSLLTLNLIERFLQKSKIPGTENHWGKNTSYYRLDGSTTAQEREKLINEFNSNPNIHLFLVSTRAGSLGINLVGANRVVVFDASWNPCHDTQAVCRVYRYGQKKPCFVYRLVVDNCLEKKIYDRQINKQGMSDRIVDECNPDAHLSMKEVTSLCYDDGEESEVKDFSEDKEKYIDVVMKSLLEKYSKQLTKAPFAHESLLIDRKEKKLSSAEKRQAQRGYELEKQAATKPSYSYTSMGTTYRAIRTPDGSIIHRPVASVRPMQSGEAGKTGIGGNRPTRWIPAEVWQRQGMTAQEMTLPIDVVIPTSSADKSNIVLKAGQKVMVLKSPKGIYMQLETGKIIAIRTAFKVSANKDGSGSNAATKGGLAALSTLTGRKPTASATVTKASAGTPSKADCSEGNSLSIPSNSDDEEKSDSSIVPLDADSEKESMAIDDYPEKGEIVDCDMKSDELEEGEIRDDMLLPIKKMPPTGKFANPSTASKFPMIQSAYSLAPKGQGPGKMFQQKQPSQTDVPTGKQPAAPPATVTIEDEIAPLREKVVYKPNLVERKSKVPPSSLKNYRHKAPGKAPETSTGPAKTNTEESGPIPSPAGPPSTANAVPQSTAPTPMDTQQAPNNVPPAQPIGPGAPPVEPQHYPNAPGRPMPPQQTVTSQQQPQHHPQQYPQSSNYPVHQQMVPGHHQSPYAGGVPNQPTAATGKSPILHQPQHMHSSPSSSSSPYGTSPHKSQHHGQHQQQSSWHPYAAAAGSATNPATFYGQQSHGVPPPPPSQYESSLNFLEKTTSALINNQNQSEFQTSLSNITRSPTPDNFMEFQPKTTPTGKKSAAKKPPKQPKNDYNAAKKALNKRNNPSPYHPVSGSSASSSPSPSPAVMNHSQNSNSNSSLSGTPTPAAGNYPPVTGYYDQYSQQQQMPPTTVAAGGPGVYGAAGGQQQMQQQQQPYGGPPVASSAYGGTSYASSNSTASTVNPAPATASSVVAAEVTPNSNNTYQQTSSSSFTPYASYPSTATSGTGSPGATQTVSSNGSAFHRPDPGLPVANAGGGAVGAAGAAGSYETPPTYIPESGANPYQYPAYQAAAAASQYQSQGYYPPPAYPYYPAAAAAAAAAGAPGTPYAASDPQYHSYPPPPAAAPSNYSYPPYPSQPGVGQWQ</sequence>
<dbReference type="Gene3D" id="3.40.50.300">
    <property type="entry name" value="P-loop containing nucleotide triphosphate hydrolases"/>
    <property type="match status" value="2"/>
</dbReference>
<keyword evidence="6" id="KW-0067">ATP-binding</keyword>
<dbReference type="SMART" id="SM00487">
    <property type="entry name" value="DEXDc"/>
    <property type="match status" value="1"/>
</dbReference>
<feature type="compositionally biased region" description="Basic and acidic residues" evidence="10">
    <location>
        <begin position="284"/>
        <end position="294"/>
    </location>
</feature>
<dbReference type="InterPro" id="IPR027417">
    <property type="entry name" value="P-loop_NTPase"/>
</dbReference>
<keyword evidence="7" id="KW-0238">DNA-binding</keyword>
<evidence type="ECO:0000313" key="14">
    <source>
        <dbReference type="Proteomes" id="UP001562425"/>
    </source>
</evidence>
<dbReference type="Proteomes" id="UP001562425">
    <property type="component" value="Unassembled WGS sequence"/>
</dbReference>
<dbReference type="Pfam" id="PF00271">
    <property type="entry name" value="Helicase_C"/>
    <property type="match status" value="1"/>
</dbReference>
<dbReference type="InterPro" id="IPR049730">
    <property type="entry name" value="SNF2/RAD54-like_C"/>
</dbReference>
<evidence type="ECO:0000259" key="11">
    <source>
        <dbReference type="PROSITE" id="PS51192"/>
    </source>
</evidence>
<feature type="coiled-coil region" evidence="9">
    <location>
        <begin position="408"/>
        <end position="469"/>
    </location>
</feature>
<dbReference type="InterPro" id="IPR044573">
    <property type="entry name" value="ARIP4_DEXHc"/>
</dbReference>
<feature type="domain" description="Helicase ATP-binding" evidence="11">
    <location>
        <begin position="677"/>
        <end position="895"/>
    </location>
</feature>
<evidence type="ECO:0000313" key="13">
    <source>
        <dbReference type="EMBL" id="KAL1400261.1"/>
    </source>
</evidence>
<dbReference type="EMBL" id="JBEHCU010005302">
    <property type="protein sequence ID" value="KAL1400261.1"/>
    <property type="molecule type" value="Genomic_DNA"/>
</dbReference>
<dbReference type="InterPro" id="IPR038718">
    <property type="entry name" value="SNF2-like_sf"/>
</dbReference>
<evidence type="ECO:0000256" key="7">
    <source>
        <dbReference type="ARBA" id="ARBA00023125"/>
    </source>
</evidence>
<feature type="region of interest" description="Disordered" evidence="10">
    <location>
        <begin position="2022"/>
        <end position="2496"/>
    </location>
</feature>
<feature type="compositionally biased region" description="Basic and acidic residues" evidence="10">
    <location>
        <begin position="1300"/>
        <end position="1322"/>
    </location>
</feature>
<feature type="domain" description="Helicase C-terminal" evidence="12">
    <location>
        <begin position="1510"/>
        <end position="1683"/>
    </location>
</feature>
<evidence type="ECO:0000256" key="2">
    <source>
        <dbReference type="ARBA" id="ARBA00007025"/>
    </source>
</evidence>
<dbReference type="GO" id="GO:0016787">
    <property type="term" value="F:hydrolase activity"/>
    <property type="evidence" value="ECO:0007669"/>
    <property type="project" value="UniProtKB-KW"/>
</dbReference>
<feature type="compositionally biased region" description="Low complexity" evidence="10">
    <location>
        <begin position="1209"/>
        <end position="1243"/>
    </location>
</feature>
<feature type="compositionally biased region" description="Low complexity" evidence="10">
    <location>
        <begin position="2458"/>
        <end position="2496"/>
    </location>
</feature>
<feature type="region of interest" description="Disordered" evidence="10">
    <location>
        <begin position="487"/>
        <end position="523"/>
    </location>
</feature>